<comment type="subcellular location">
    <subcellularLocation>
        <location evidence="5">Cytoplasm</location>
    </subcellularLocation>
</comment>
<dbReference type="Pfam" id="PF00501">
    <property type="entry name" value="AMP-binding"/>
    <property type="match status" value="1"/>
</dbReference>
<comment type="pathway">
    <text evidence="5">Cell wall biogenesis; lipoteichoic acid biosynthesis.</text>
</comment>
<evidence type="ECO:0000313" key="8">
    <source>
        <dbReference type="EMBL" id="KRK65110.1"/>
    </source>
</evidence>
<dbReference type="STRING" id="1423811.FC72_GL001737"/>
<comment type="catalytic activity">
    <reaction evidence="5">
        <text>holo-[D-alanyl-carrier protein] + D-alanine + ATP = D-alanyl-[D-alanyl-carrier protein] + AMP + diphosphate</text>
        <dbReference type="Rhea" id="RHEA:55132"/>
        <dbReference type="Rhea" id="RHEA-COMP:14102"/>
        <dbReference type="Rhea" id="RHEA-COMP:14103"/>
        <dbReference type="ChEBI" id="CHEBI:30616"/>
        <dbReference type="ChEBI" id="CHEBI:33019"/>
        <dbReference type="ChEBI" id="CHEBI:57416"/>
        <dbReference type="ChEBI" id="CHEBI:64479"/>
        <dbReference type="ChEBI" id="CHEBI:138620"/>
        <dbReference type="ChEBI" id="CHEBI:456215"/>
        <dbReference type="EC" id="6.2.1.54"/>
    </reaction>
</comment>
<dbReference type="HAMAP" id="MF_00593">
    <property type="entry name" value="DltA"/>
    <property type="match status" value="1"/>
</dbReference>
<dbReference type="NCBIfam" id="NF003417">
    <property type="entry name" value="PRK04813.1"/>
    <property type="match status" value="1"/>
</dbReference>
<dbReference type="OrthoDB" id="9765680at2"/>
<dbReference type="Gene3D" id="3.40.50.12780">
    <property type="entry name" value="N-terminal domain of ligase-like"/>
    <property type="match status" value="1"/>
</dbReference>
<dbReference type="GO" id="GO:0005524">
    <property type="term" value="F:ATP binding"/>
    <property type="evidence" value="ECO:0007669"/>
    <property type="project" value="UniProtKB-KW"/>
</dbReference>
<dbReference type="InterPro" id="IPR020845">
    <property type="entry name" value="AMP-binding_CS"/>
</dbReference>
<name>A0A0R1J146_9LACO</name>
<feature type="domain" description="AMP-binding enzyme C-terminal" evidence="7">
    <location>
        <begin position="413"/>
        <end position="494"/>
    </location>
</feature>
<feature type="binding site" evidence="5">
    <location>
        <begin position="292"/>
        <end position="297"/>
    </location>
    <ligand>
        <name>ATP</name>
        <dbReference type="ChEBI" id="CHEBI:30616"/>
    </ligand>
</feature>
<evidence type="ECO:0000259" key="6">
    <source>
        <dbReference type="Pfam" id="PF00501"/>
    </source>
</evidence>
<evidence type="ECO:0000256" key="4">
    <source>
        <dbReference type="ARBA" id="ARBA00022840"/>
    </source>
</evidence>
<keyword evidence="1 5" id="KW-0963">Cytoplasm</keyword>
<dbReference type="EC" id="6.2.1.54" evidence="5"/>
<dbReference type="UniPathway" id="UPA00556"/>
<dbReference type="EMBL" id="AZDG01000005">
    <property type="protein sequence ID" value="KRK65110.1"/>
    <property type="molecule type" value="Genomic_DNA"/>
</dbReference>
<dbReference type="SUPFAM" id="SSF56801">
    <property type="entry name" value="Acetyl-CoA synthetase-like"/>
    <property type="match status" value="1"/>
</dbReference>
<keyword evidence="9" id="KW-1185">Reference proteome</keyword>
<keyword evidence="3 5" id="KW-0547">Nucleotide-binding</keyword>
<feature type="binding site" evidence="5">
    <location>
        <begin position="152"/>
        <end position="153"/>
    </location>
    <ligand>
        <name>ATP</name>
        <dbReference type="ChEBI" id="CHEBI:30616"/>
    </ligand>
</feature>
<dbReference type="InterPro" id="IPR045851">
    <property type="entry name" value="AMP-bd_C_sf"/>
</dbReference>
<dbReference type="CDD" id="cd05945">
    <property type="entry name" value="DltA"/>
    <property type="match status" value="1"/>
</dbReference>
<evidence type="ECO:0000256" key="5">
    <source>
        <dbReference type="HAMAP-Rule" id="MF_00593"/>
    </source>
</evidence>
<reference evidence="8 9" key="1">
    <citation type="journal article" date="2015" name="Genome Announc.">
        <title>Expanding the biotechnology potential of lactobacilli through comparative genomics of 213 strains and associated genera.</title>
        <authorList>
            <person name="Sun Z."/>
            <person name="Harris H.M."/>
            <person name="McCann A."/>
            <person name="Guo C."/>
            <person name="Argimon S."/>
            <person name="Zhang W."/>
            <person name="Yang X."/>
            <person name="Jeffery I.B."/>
            <person name="Cooney J.C."/>
            <person name="Kagawa T.F."/>
            <person name="Liu W."/>
            <person name="Song Y."/>
            <person name="Salvetti E."/>
            <person name="Wrobel A."/>
            <person name="Rasinkangas P."/>
            <person name="Parkhill J."/>
            <person name="Rea M.C."/>
            <person name="O'Sullivan O."/>
            <person name="Ritari J."/>
            <person name="Douillard F.P."/>
            <person name="Paul Ross R."/>
            <person name="Yang R."/>
            <person name="Briner A.E."/>
            <person name="Felis G.E."/>
            <person name="de Vos W.M."/>
            <person name="Barrangou R."/>
            <person name="Klaenhammer T.R."/>
            <person name="Caufield P.W."/>
            <person name="Cui Y."/>
            <person name="Zhang H."/>
            <person name="O'Toole P.W."/>
        </authorList>
    </citation>
    <scope>NUCLEOTIDE SEQUENCE [LARGE SCALE GENOMIC DNA]</scope>
    <source>
        <strain evidence="8 9">DSM 20183</strain>
    </source>
</reference>
<dbReference type="PANTHER" id="PTHR45398:SF1">
    <property type="entry name" value="ENZYME, PUTATIVE (JCVI)-RELATED"/>
    <property type="match status" value="1"/>
</dbReference>
<dbReference type="Gene3D" id="3.30.300.30">
    <property type="match status" value="1"/>
</dbReference>
<dbReference type="GO" id="GO:0047473">
    <property type="term" value="F:D-alanine [D-alanyl carrier protein] ligase activity"/>
    <property type="evidence" value="ECO:0007669"/>
    <property type="project" value="UniProtKB-UniRule"/>
</dbReference>
<dbReference type="InterPro" id="IPR025110">
    <property type="entry name" value="AMP-bd_C"/>
</dbReference>
<evidence type="ECO:0000256" key="1">
    <source>
        <dbReference type="ARBA" id="ARBA00022490"/>
    </source>
</evidence>
<feature type="binding site" evidence="5">
    <location>
        <position position="197"/>
    </location>
    <ligand>
        <name>D-alanine</name>
        <dbReference type="ChEBI" id="CHEBI:57416"/>
    </ligand>
</feature>
<feature type="binding site" evidence="5">
    <location>
        <position position="494"/>
    </location>
    <ligand>
        <name>D-alanine</name>
        <dbReference type="ChEBI" id="CHEBI:57416"/>
    </ligand>
</feature>
<feature type="binding site" evidence="5">
    <location>
        <position position="382"/>
    </location>
    <ligand>
        <name>ATP</name>
        <dbReference type="ChEBI" id="CHEBI:30616"/>
    </ligand>
</feature>
<dbReference type="InterPro" id="IPR000873">
    <property type="entry name" value="AMP-dep_synth/lig_dom"/>
</dbReference>
<evidence type="ECO:0000259" key="7">
    <source>
        <dbReference type="Pfam" id="PF13193"/>
    </source>
</evidence>
<dbReference type="InterPro" id="IPR010071">
    <property type="entry name" value="AA_adenyl_dom"/>
</dbReference>
<dbReference type="PROSITE" id="PS00455">
    <property type="entry name" value="AMP_BINDING"/>
    <property type="match status" value="1"/>
</dbReference>
<dbReference type="PANTHER" id="PTHR45398">
    <property type="match status" value="1"/>
</dbReference>
<gene>
    <name evidence="5" type="primary">dltA</name>
    <name evidence="8" type="ORF">FC72_GL001737</name>
</gene>
<evidence type="ECO:0000313" key="9">
    <source>
        <dbReference type="Proteomes" id="UP000050929"/>
    </source>
</evidence>
<dbReference type="InterPro" id="IPR042099">
    <property type="entry name" value="ANL_N_sf"/>
</dbReference>
<feature type="binding site" evidence="5">
    <location>
        <position position="494"/>
    </location>
    <ligand>
        <name>ATP</name>
        <dbReference type="ChEBI" id="CHEBI:30616"/>
    </ligand>
</feature>
<comment type="similarity">
    <text evidence="5">Belongs to the ATP-dependent AMP-binding enzyme family. DltA subfamily.</text>
</comment>
<keyword evidence="4 5" id="KW-0067">ATP-binding</keyword>
<comment type="function">
    <text evidence="5">Catalyzes the first step in the D-alanylation of lipoteichoic acid (LTA), the activation of D-alanine and its transfer onto the D-alanyl carrier protein (Dcp) DltC. In an ATP-dependent two-step reaction, forms a high energy D-alanyl-AMP intermediate, followed by transfer of the D-alanyl residue as a thiol ester to the phosphopantheinyl prosthetic group of the Dcp. D-alanylation of LTA plays an important role in modulating the properties of the cell wall in Gram-positive bacteria, influencing the net charge of the cell wall.</text>
</comment>
<protein>
    <recommendedName>
        <fullName evidence="5">D-alanine--D-alanyl carrier protein ligase</fullName>
        <shortName evidence="5">DCL</shortName>
        <ecNumber evidence="5">6.2.1.54</ecNumber>
    </recommendedName>
    <alternativeName>
        <fullName evidence="5">D-alanine--poly(phosphoribitol) ligase subunit 1</fullName>
    </alternativeName>
    <alternativeName>
        <fullName evidence="5">D-alanine-activating enzyme</fullName>
        <shortName evidence="5">DAE</shortName>
    </alternativeName>
</protein>
<dbReference type="GO" id="GO:0070395">
    <property type="term" value="P:lipoteichoic acid biosynthetic process"/>
    <property type="evidence" value="ECO:0007669"/>
    <property type="project" value="UniProtKB-UniRule"/>
</dbReference>
<accession>A0A0R1J146</accession>
<organism evidence="8 9">
    <name type="scientific">Companilactobacillus tucceti DSM 20183</name>
    <dbReference type="NCBI Taxonomy" id="1423811"/>
    <lineage>
        <taxon>Bacteria</taxon>
        <taxon>Bacillati</taxon>
        <taxon>Bacillota</taxon>
        <taxon>Bacilli</taxon>
        <taxon>Lactobacillales</taxon>
        <taxon>Lactobacillaceae</taxon>
        <taxon>Companilactobacillus</taxon>
    </lineage>
</organism>
<dbReference type="NCBIfam" id="TIGR01733">
    <property type="entry name" value="AA-adenyl-dom"/>
    <property type="match status" value="1"/>
</dbReference>
<evidence type="ECO:0000256" key="3">
    <source>
        <dbReference type="ARBA" id="ARBA00022741"/>
    </source>
</evidence>
<dbReference type="InterPro" id="IPR044507">
    <property type="entry name" value="DltA-like"/>
</dbReference>
<feature type="binding site" evidence="5">
    <location>
        <begin position="394"/>
        <end position="397"/>
    </location>
    <ligand>
        <name>ATP</name>
        <dbReference type="ChEBI" id="CHEBI:30616"/>
    </ligand>
</feature>
<feature type="domain" description="AMP-dependent synthetase/ligase" evidence="6">
    <location>
        <begin position="10"/>
        <end position="359"/>
    </location>
</feature>
<dbReference type="PATRIC" id="fig|1423811.3.peg.1773"/>
<dbReference type="GO" id="GO:0005737">
    <property type="term" value="C:cytoplasm"/>
    <property type="evidence" value="ECO:0007669"/>
    <property type="project" value="UniProtKB-SubCell"/>
</dbReference>
<evidence type="ECO:0000256" key="2">
    <source>
        <dbReference type="ARBA" id="ARBA00022598"/>
    </source>
</evidence>
<dbReference type="NCBIfam" id="TIGR01734">
    <property type="entry name" value="D-ala-DACP-lig"/>
    <property type="match status" value="1"/>
</dbReference>
<keyword evidence="2 5" id="KW-0436">Ligase</keyword>
<feature type="binding site" evidence="5">
    <location>
        <position position="301"/>
    </location>
    <ligand>
        <name>D-alanine</name>
        <dbReference type="ChEBI" id="CHEBI:57416"/>
    </ligand>
</feature>
<dbReference type="Proteomes" id="UP000050929">
    <property type="component" value="Unassembled WGS sequence"/>
</dbReference>
<dbReference type="AlphaFoldDB" id="A0A0R1J146"/>
<dbReference type="RefSeq" id="WP_057764912.1">
    <property type="nucleotide sequence ID" value="NZ_AZDG01000005.1"/>
</dbReference>
<dbReference type="InterPro" id="IPR010072">
    <property type="entry name" value="DltA"/>
</dbReference>
<proteinExistence type="inferred from homology"/>
<comment type="caution">
    <text evidence="8">The sequence shown here is derived from an EMBL/GenBank/DDBJ whole genome shotgun (WGS) entry which is preliminary data.</text>
</comment>
<dbReference type="Pfam" id="PF13193">
    <property type="entry name" value="AMP-binding_C"/>
    <property type="match status" value="1"/>
</dbReference>
<sequence>MNEIIERITESAVRNPQGICYQNGSEKRTYQELVKESDRIANLLQGKFLPKKSPIIIYGGQQFEMLVMFLGAIKAGHPYIPVDDASDPARIIQINSVAHPVLVLNWSNVEDFNIDTPVVTKAEIKEALDSENNIYDSALSIGDEDNFYIIFTSGTTGTPKGVQINTHNLLDFVDWASSEFDYDNNHEVMLQAPFSFDLSVFSIYPGLVSGSTLNVVDKETAKNFGQLENAILNSSFDTWISTPSFFEMCLLFRNFDHEHVQNLRKFIFCGEELTHATAQKLLKRFPKAKLYNTYGPTENTVAITSVQITPDDLVEYDRLPIGYLKDNMQHFLDNSVKDPNGYQTGELMVSGPDVSKGYLNNPQQTKRAFEKVNDRIYYHTGDMVSESEDGMLFYKGRTDFQIKMHGYRIELEEIDSLLGNLSQVKQSCTVPLYNNKKQVSKIIAHIVLENQFKELDQKQLNIQIKDELKKTTMDYMIPNVLEFVETLPISSNGKIDRKALMGKVNA</sequence>